<dbReference type="Proteomes" id="UP001230504">
    <property type="component" value="Unassembled WGS sequence"/>
</dbReference>
<dbReference type="EMBL" id="JAHLJV010000057">
    <property type="protein sequence ID" value="KAK1580235.1"/>
    <property type="molecule type" value="Genomic_DNA"/>
</dbReference>
<protein>
    <submittedName>
        <fullName evidence="1">Uncharacterized protein</fullName>
    </submittedName>
</protein>
<evidence type="ECO:0000313" key="2">
    <source>
        <dbReference type="Proteomes" id="UP001230504"/>
    </source>
</evidence>
<evidence type="ECO:0000313" key="1">
    <source>
        <dbReference type="EMBL" id="KAK1580235.1"/>
    </source>
</evidence>
<feature type="non-terminal residue" evidence="1">
    <location>
        <position position="156"/>
    </location>
</feature>
<dbReference type="RefSeq" id="XP_060411292.1">
    <property type="nucleotide sequence ID" value="XM_060558454.1"/>
</dbReference>
<reference evidence="1" key="1">
    <citation type="submission" date="2021-06" db="EMBL/GenBank/DDBJ databases">
        <title>Comparative genomics, transcriptomics and evolutionary studies reveal genomic signatures of adaptation to plant cell wall in hemibiotrophic fungi.</title>
        <authorList>
            <consortium name="DOE Joint Genome Institute"/>
            <person name="Baroncelli R."/>
            <person name="Diaz J.F."/>
            <person name="Benocci T."/>
            <person name="Peng M."/>
            <person name="Battaglia E."/>
            <person name="Haridas S."/>
            <person name="Andreopoulos W."/>
            <person name="Labutti K."/>
            <person name="Pangilinan J."/>
            <person name="Floch G.L."/>
            <person name="Makela M.R."/>
            <person name="Henrissat B."/>
            <person name="Grigoriev I.V."/>
            <person name="Crouch J.A."/>
            <person name="De Vries R.P."/>
            <person name="Sukno S.A."/>
            <person name="Thon M.R."/>
        </authorList>
    </citation>
    <scope>NUCLEOTIDE SEQUENCE</scope>
    <source>
        <strain evidence="1">CBS 125086</strain>
    </source>
</reference>
<organism evidence="1 2">
    <name type="scientific">Colletotrichum navitas</name>
    <dbReference type="NCBI Taxonomy" id="681940"/>
    <lineage>
        <taxon>Eukaryota</taxon>
        <taxon>Fungi</taxon>
        <taxon>Dikarya</taxon>
        <taxon>Ascomycota</taxon>
        <taxon>Pezizomycotina</taxon>
        <taxon>Sordariomycetes</taxon>
        <taxon>Hypocreomycetidae</taxon>
        <taxon>Glomerellales</taxon>
        <taxon>Glomerellaceae</taxon>
        <taxon>Colletotrichum</taxon>
        <taxon>Colletotrichum graminicola species complex</taxon>
    </lineage>
</organism>
<gene>
    <name evidence="1" type="ORF">LY79DRAFT_562187</name>
</gene>
<name>A0AAD8V0G9_9PEZI</name>
<sequence>MPTFRLRDVACVPAGSHPGVDKPHGLWPPSVCLEFWYPPAFRPNLDLLGPDYALSKIPRSHVSDHDSPYETPQYRCFILAVASEARRRHYPGLQCSRFRHHRLGTHSLEIRSLCLLHRGSGSVRIESFRGYCVVYLILNTPTRFHEPKPPTPPPSR</sequence>
<dbReference type="AlphaFoldDB" id="A0AAD8V0G9"/>
<keyword evidence="2" id="KW-1185">Reference proteome</keyword>
<proteinExistence type="predicted"/>
<accession>A0AAD8V0G9</accession>
<dbReference type="GeneID" id="85442694"/>
<comment type="caution">
    <text evidence="1">The sequence shown here is derived from an EMBL/GenBank/DDBJ whole genome shotgun (WGS) entry which is preliminary data.</text>
</comment>